<dbReference type="Proteomes" id="UP000288758">
    <property type="component" value="Chromosome"/>
</dbReference>
<dbReference type="AlphaFoldDB" id="A0A410RWY9"/>
<dbReference type="RefSeq" id="WP_205694622.1">
    <property type="nucleotide sequence ID" value="NZ_CP034669.1"/>
</dbReference>
<sequence>MLGLFLAEALLTCTQLRERRIPPCFQFRGDESIVWVDGLVAALCQTHLVVRLLPLKLKGATSLGVLLLGKAHGGYRCLHGDGSDGPQHFGGNEVIWPGGAEGDAGRGAVDLAASVAEVARPARRTPGI</sequence>
<evidence type="ECO:0000313" key="1">
    <source>
        <dbReference type="EMBL" id="QAT86435.1"/>
    </source>
</evidence>
<name>A0A410RWY9_CORCK</name>
<organism evidence="1 2">
    <name type="scientific">Corallococcus coralloides</name>
    <name type="common">Myxococcus coralloides</name>
    <dbReference type="NCBI Taxonomy" id="184914"/>
    <lineage>
        <taxon>Bacteria</taxon>
        <taxon>Pseudomonadati</taxon>
        <taxon>Myxococcota</taxon>
        <taxon>Myxococcia</taxon>
        <taxon>Myxococcales</taxon>
        <taxon>Cystobacterineae</taxon>
        <taxon>Myxococcaceae</taxon>
        <taxon>Corallococcus</taxon>
    </lineage>
</organism>
<gene>
    <name evidence="1" type="ORF">EJ065_4893</name>
</gene>
<proteinExistence type="predicted"/>
<dbReference type="EMBL" id="CP034669">
    <property type="protein sequence ID" value="QAT86435.1"/>
    <property type="molecule type" value="Genomic_DNA"/>
</dbReference>
<protein>
    <submittedName>
        <fullName evidence="1">Uncharacterized protein</fullName>
    </submittedName>
</protein>
<evidence type="ECO:0000313" key="2">
    <source>
        <dbReference type="Proteomes" id="UP000288758"/>
    </source>
</evidence>
<reference evidence="1 2" key="1">
    <citation type="submission" date="2018-12" db="EMBL/GenBank/DDBJ databases">
        <title>Complete Genome Sequence of the Corallopyronin A producing Myxobacterium Corallococcus coralloides B035.</title>
        <authorList>
            <person name="Bouhired S.M."/>
            <person name="Rupp O."/>
            <person name="Blom J."/>
            <person name="Schaeberle T.F."/>
            <person name="Kehraus S."/>
            <person name="Schiefer A."/>
            <person name="Pfarr K."/>
            <person name="Goesmann A."/>
            <person name="Hoerauf A."/>
            <person name="Koenig G.M."/>
        </authorList>
    </citation>
    <scope>NUCLEOTIDE SEQUENCE [LARGE SCALE GENOMIC DNA]</scope>
    <source>
        <strain evidence="1 2">B035</strain>
    </source>
</reference>
<accession>A0A410RWY9</accession>